<name>A0A2P2NLL9_RHIMU</name>
<proteinExistence type="predicted"/>
<dbReference type="EMBL" id="GGEC01062892">
    <property type="protein sequence ID" value="MBX43376.1"/>
    <property type="molecule type" value="Transcribed_RNA"/>
</dbReference>
<dbReference type="AlphaFoldDB" id="A0A2P2NLL9"/>
<protein>
    <submittedName>
        <fullName evidence="1">Uncharacterized protein</fullName>
    </submittedName>
</protein>
<reference evidence="1" key="1">
    <citation type="submission" date="2018-02" db="EMBL/GenBank/DDBJ databases">
        <title>Rhizophora mucronata_Transcriptome.</title>
        <authorList>
            <person name="Meera S.P."/>
            <person name="Sreeshan A."/>
            <person name="Augustine A."/>
        </authorList>
    </citation>
    <scope>NUCLEOTIDE SEQUENCE</scope>
    <source>
        <tissue evidence="1">Leaf</tissue>
    </source>
</reference>
<evidence type="ECO:0000313" key="1">
    <source>
        <dbReference type="EMBL" id="MBX43376.1"/>
    </source>
</evidence>
<sequence length="26" mass="3052">MVAPSDLLCLTTRFNRKLLSRRLPHL</sequence>
<accession>A0A2P2NLL9</accession>
<organism evidence="1">
    <name type="scientific">Rhizophora mucronata</name>
    <name type="common">Asiatic mangrove</name>
    <dbReference type="NCBI Taxonomy" id="61149"/>
    <lineage>
        <taxon>Eukaryota</taxon>
        <taxon>Viridiplantae</taxon>
        <taxon>Streptophyta</taxon>
        <taxon>Embryophyta</taxon>
        <taxon>Tracheophyta</taxon>
        <taxon>Spermatophyta</taxon>
        <taxon>Magnoliopsida</taxon>
        <taxon>eudicotyledons</taxon>
        <taxon>Gunneridae</taxon>
        <taxon>Pentapetalae</taxon>
        <taxon>rosids</taxon>
        <taxon>fabids</taxon>
        <taxon>Malpighiales</taxon>
        <taxon>Rhizophoraceae</taxon>
        <taxon>Rhizophora</taxon>
    </lineage>
</organism>